<dbReference type="PATRIC" id="fig|1235990.3.peg.203"/>
<dbReference type="KEGG" id="pck:BMSBPS_0670"/>
<dbReference type="RefSeq" id="WP_022564193.1">
    <property type="nucleotide sequence ID" value="NZ_CP010907.1"/>
</dbReference>
<evidence type="ECO:0000256" key="2">
    <source>
        <dbReference type="ARBA" id="ARBA00022490"/>
    </source>
</evidence>
<dbReference type="InterPro" id="IPR010076">
    <property type="entry name" value="BioH"/>
</dbReference>
<comment type="similarity">
    <text evidence="5">Belongs to the AB hydrolase superfamily. Carboxylesterase BioH family.</text>
</comment>
<evidence type="ECO:0000256" key="4">
    <source>
        <dbReference type="ARBA" id="ARBA00022801"/>
    </source>
</evidence>
<comment type="subcellular location">
    <subcellularLocation>
        <location evidence="5">Cytoplasm</location>
    </subcellularLocation>
</comment>
<evidence type="ECO:0000256" key="1">
    <source>
        <dbReference type="ARBA" id="ARBA00022487"/>
    </source>
</evidence>
<keyword evidence="4 5" id="KW-0378">Hydrolase</keyword>
<feature type="active site" evidence="5">
    <location>
        <position position="207"/>
    </location>
</feature>
<proteinExistence type="inferred from homology"/>
<dbReference type="GO" id="GO:0005737">
    <property type="term" value="C:cytoplasm"/>
    <property type="evidence" value="ECO:0007669"/>
    <property type="project" value="UniProtKB-SubCell"/>
</dbReference>
<accession>U3U7F8</accession>
<evidence type="ECO:0000313" key="7">
    <source>
        <dbReference type="Proteomes" id="UP000016900"/>
    </source>
</evidence>
<dbReference type="NCBIfam" id="TIGR01738">
    <property type="entry name" value="bioH"/>
    <property type="match status" value="1"/>
</dbReference>
<dbReference type="GO" id="GO:0009102">
    <property type="term" value="P:biotin biosynthetic process"/>
    <property type="evidence" value="ECO:0007669"/>
    <property type="project" value="UniProtKB-UniRule"/>
</dbReference>
<dbReference type="Gene3D" id="3.40.50.1820">
    <property type="entry name" value="alpha/beta hydrolase"/>
    <property type="match status" value="1"/>
</dbReference>
<dbReference type="HAMAP" id="MF_01260">
    <property type="entry name" value="Carboxylester"/>
    <property type="match status" value="1"/>
</dbReference>
<comment type="subunit">
    <text evidence="5">Monomer.</text>
</comment>
<dbReference type="PANTHER" id="PTHR43798:SF31">
    <property type="entry name" value="AB HYDROLASE SUPERFAMILY PROTEIN YCLE"/>
    <property type="match status" value="1"/>
</dbReference>
<protein>
    <recommendedName>
        <fullName evidence="5">Pimeloyl-[acyl-carrier protein] methyl ester esterase</fullName>
        <ecNumber evidence="5">3.1.1.85</ecNumber>
    </recommendedName>
    <alternativeName>
        <fullName evidence="5">Biotin synthesis protein BioH</fullName>
    </alternativeName>
    <alternativeName>
        <fullName evidence="5">Carboxylesterase BioH</fullName>
    </alternativeName>
</protein>
<dbReference type="InterPro" id="IPR050266">
    <property type="entry name" value="AB_hydrolase_sf"/>
</dbReference>
<keyword evidence="3 5" id="KW-0093">Biotin biosynthesis</keyword>
<dbReference type="STRING" id="1235990.BMSBPS_0670"/>
<dbReference type="InterPro" id="IPR029058">
    <property type="entry name" value="AB_hydrolase_fold"/>
</dbReference>
<comment type="catalytic activity">
    <reaction evidence="5">
        <text>6-carboxyhexanoyl-[ACP] methyl ester + H2O = 6-carboxyhexanoyl-[ACP] + methanol + H(+)</text>
        <dbReference type="Rhea" id="RHEA:42700"/>
        <dbReference type="Rhea" id="RHEA-COMP:9955"/>
        <dbReference type="Rhea" id="RHEA-COMP:10186"/>
        <dbReference type="ChEBI" id="CHEBI:15377"/>
        <dbReference type="ChEBI" id="CHEBI:15378"/>
        <dbReference type="ChEBI" id="CHEBI:17790"/>
        <dbReference type="ChEBI" id="CHEBI:78846"/>
        <dbReference type="ChEBI" id="CHEBI:82735"/>
        <dbReference type="EC" id="3.1.1.85"/>
    </reaction>
</comment>
<dbReference type="PANTHER" id="PTHR43798">
    <property type="entry name" value="MONOACYLGLYCEROL LIPASE"/>
    <property type="match status" value="1"/>
</dbReference>
<evidence type="ECO:0000313" key="6">
    <source>
        <dbReference type="EMBL" id="BAO00174.1"/>
    </source>
</evidence>
<dbReference type="Pfam" id="PF00561">
    <property type="entry name" value="Abhydrolase_1"/>
    <property type="match status" value="1"/>
</dbReference>
<dbReference type="OrthoDB" id="9780744at2"/>
<feature type="active site" description="Nucleophile" evidence="5">
    <location>
        <position position="82"/>
    </location>
</feature>
<dbReference type="Proteomes" id="UP000016900">
    <property type="component" value="Chromosome"/>
</dbReference>
<keyword evidence="7" id="KW-1185">Reference proteome</keyword>
<keyword evidence="2 5" id="KW-0963">Cytoplasm</keyword>
<dbReference type="UniPathway" id="UPA00078"/>
<dbReference type="eggNOG" id="COG2267">
    <property type="taxonomic scope" value="Bacteria"/>
</dbReference>
<feature type="binding site" evidence="5">
    <location>
        <position position="235"/>
    </location>
    <ligand>
        <name>substrate</name>
    </ligand>
</feature>
<dbReference type="EMBL" id="AP012554">
    <property type="protein sequence ID" value="BAO00174.1"/>
    <property type="molecule type" value="Genomic_DNA"/>
</dbReference>
<comment type="function">
    <text evidence="5">The physiological role of BioH is to remove the methyl group introduced by BioC when the pimeloyl moiety is complete. It allows to synthesize pimeloyl-ACP via the fatty acid synthetic pathway through the hydrolysis of the ester bonds of pimeloyl-ACP esters.</text>
</comment>
<organism evidence="6 7">
    <name type="scientific">Candidatus Pantoea carbekii</name>
    <dbReference type="NCBI Taxonomy" id="1235990"/>
    <lineage>
        <taxon>Bacteria</taxon>
        <taxon>Pseudomonadati</taxon>
        <taxon>Pseudomonadota</taxon>
        <taxon>Gammaproteobacteria</taxon>
        <taxon>Enterobacterales</taxon>
        <taxon>Erwiniaceae</taxon>
        <taxon>Pantoea</taxon>
    </lineage>
</organism>
<sequence>MNSLYCHITGEGKRNLVLLHGWGFNAEIWYSIVPYLRPYFRLYLVDLPGFGRSQSVTPFTLSKIIQELLPYLPSRACLLGWSLGGLVATQVALNYPERVSALISVASSPCFTARDNWPGIRMSTLISFQKQLSINFKSTIERFLNLQTIGLKNAKQDAFKLKTVVLAQPMPPVVILQGGLNILQNVDLRSALPQLTMPFLRLYGSLDGLVPRSIAAQLDAAIPNSPSIVIPNAAHAPFISHPDIFCQHIFGFAECIQS</sequence>
<evidence type="ECO:0000256" key="5">
    <source>
        <dbReference type="HAMAP-Rule" id="MF_01260"/>
    </source>
</evidence>
<dbReference type="EC" id="3.1.1.85" evidence="5"/>
<comment type="pathway">
    <text evidence="5">Cofactor biosynthesis; biotin biosynthesis.</text>
</comment>
<feature type="binding site" evidence="5">
    <location>
        <begin position="82"/>
        <end position="83"/>
    </location>
    <ligand>
        <name>substrate</name>
    </ligand>
</feature>
<dbReference type="InterPro" id="IPR000073">
    <property type="entry name" value="AB_hydrolase_1"/>
</dbReference>
<dbReference type="SUPFAM" id="SSF53474">
    <property type="entry name" value="alpha/beta-Hydrolases"/>
    <property type="match status" value="1"/>
</dbReference>
<feature type="binding site" evidence="5">
    <location>
        <begin position="143"/>
        <end position="147"/>
    </location>
    <ligand>
        <name>substrate</name>
    </ligand>
</feature>
<gene>
    <name evidence="5 6" type="primary">bioH</name>
    <name evidence="6" type="ORF">HHS_02040</name>
</gene>
<keyword evidence="1 5" id="KW-0719">Serine esterase</keyword>
<dbReference type="GO" id="GO:0090499">
    <property type="term" value="F:pimelyl-[acyl-carrier protein] methyl ester esterase activity"/>
    <property type="evidence" value="ECO:0007669"/>
    <property type="project" value="UniProtKB-EC"/>
</dbReference>
<name>U3U7F8_9GAMM</name>
<dbReference type="GO" id="GO:0016020">
    <property type="term" value="C:membrane"/>
    <property type="evidence" value="ECO:0007669"/>
    <property type="project" value="TreeGrafter"/>
</dbReference>
<dbReference type="KEGG" id="hhs:HHS_02040"/>
<feature type="active site" evidence="5">
    <location>
        <position position="235"/>
    </location>
</feature>
<dbReference type="AlphaFoldDB" id="U3U7F8"/>
<evidence type="ECO:0000256" key="3">
    <source>
        <dbReference type="ARBA" id="ARBA00022756"/>
    </source>
</evidence>
<feature type="binding site" evidence="5">
    <location>
        <position position="22"/>
    </location>
    <ligand>
        <name>substrate</name>
    </ligand>
</feature>
<reference evidence="6 7" key="1">
    <citation type="submission" date="2012-10" db="EMBL/GenBank/DDBJ databases">
        <title>Genome sequence of the symbiont of the pentatomidae stink bug Halyomorpha halys.</title>
        <authorList>
            <person name="Kobayashi H."/>
            <person name="Fujii-Muramatsu R."/>
            <person name="Takeishi K."/>
            <person name="Noda H."/>
        </authorList>
    </citation>
    <scope>NUCLEOTIDE SEQUENCE [LARGE SCALE GENOMIC DNA]</scope>
</reference>